<evidence type="ECO:0000313" key="2">
    <source>
        <dbReference type="Proteomes" id="UP001277972"/>
    </source>
</evidence>
<comment type="caution">
    <text evidence="1">The sequence shown here is derived from an EMBL/GenBank/DDBJ whole genome shotgun (WGS) entry which is preliminary data.</text>
</comment>
<gene>
    <name evidence="1" type="ORF">SH601_00680</name>
</gene>
<name>A0ACC6M179_9BACI</name>
<sequence length="571" mass="63723">MKKLQQLLKTIDGKGYKGYKSIQGRYSFHRYELAVDYVQGDPFASPSKIRIIIPQAYRPLKEEWKQSKERTVYVADHITRSVAKAIQQETKQSRGSGKSGLVHIDQPGQEILERTAVQVKQDKTIICLSVGLPANGRRINGKEAEKLFFTILPSVLRHSIFSLTDQELEESARLADQHVAIRKKMKEHNWIAFIADGAILPRESGVTSKPLKDAVSFKSPEENRVEVDIPHRNQPLTGMSLKKGISLIVGGGYHGKSTVLQALENGVYPHIRGDGREYVLTDSDAVKIRAEDGRQVTSVNISAFINDLPHGQSTTHFTTENASGSTSQAANVIEAIEAGATTLLIDEDTSATNFMIRDARMQALVHQNKEPITPFIDKIKQLRDDLQVSTILVMGGSGDYFDVADEVIMMDQYEPFNVTNKAREIMKQYPASRQATIEQLTDKINERVFLPSTLQLQKGQKKKVQAKSLDTILMGRSTIQLQDVEQLVDSSQTRAIAELLRYMEAEGALKQGKSLVTLLDEIEDIVDQNGLSVFAKFPKQHPGDLARPRRYEIAACLNRMRTAKVNGQGSE</sequence>
<proteinExistence type="predicted"/>
<dbReference type="EMBL" id="JAWZSR010000001">
    <property type="protein sequence ID" value="MDX8044487.1"/>
    <property type="molecule type" value="Genomic_DNA"/>
</dbReference>
<organism evidence="1 2">
    <name type="scientific">Gracilibacillus pellucidus</name>
    <dbReference type="NCBI Taxonomy" id="3095368"/>
    <lineage>
        <taxon>Bacteria</taxon>
        <taxon>Bacillati</taxon>
        <taxon>Bacillota</taxon>
        <taxon>Bacilli</taxon>
        <taxon>Bacillales</taxon>
        <taxon>Bacillaceae</taxon>
        <taxon>Gracilibacillus</taxon>
    </lineage>
</organism>
<keyword evidence="2" id="KW-1185">Reference proteome</keyword>
<protein>
    <submittedName>
        <fullName evidence="1">ABC-ATPase domain-containing protein</fullName>
    </submittedName>
</protein>
<accession>A0ACC6M179</accession>
<dbReference type="Proteomes" id="UP001277972">
    <property type="component" value="Unassembled WGS sequence"/>
</dbReference>
<reference evidence="1" key="1">
    <citation type="submission" date="2023-11" db="EMBL/GenBank/DDBJ databases">
        <title>Gracilibacillus pellucida a moderately halophilic bacterium isolated from saline soil in Xinjiang province.</title>
        <authorList>
            <person name="Zhang Z."/>
            <person name="Tan F."/>
            <person name="Wang Y."/>
            <person name="Xia M."/>
        </authorList>
    </citation>
    <scope>NUCLEOTIDE SEQUENCE</scope>
    <source>
        <strain evidence="1">S3-1-1</strain>
    </source>
</reference>
<evidence type="ECO:0000313" key="1">
    <source>
        <dbReference type="EMBL" id="MDX8044487.1"/>
    </source>
</evidence>